<dbReference type="Gramene" id="TraesMAC5B03G02841410.1">
    <property type="protein sequence ID" value="TraesMAC5B03G02841410.1"/>
    <property type="gene ID" value="TraesMAC5B03G02841410"/>
</dbReference>
<dbReference type="Gramene" id="TraesCS5B02G113300.1">
    <property type="protein sequence ID" value="TraesCS5B02G113300.1"/>
    <property type="gene ID" value="TraesCS5B02G113300"/>
</dbReference>
<dbReference type="PaxDb" id="4565-Traes_5BS_B452CCF9E.2"/>
<feature type="compositionally biased region" description="Basic and acidic residues" evidence="1">
    <location>
        <begin position="82"/>
        <end position="94"/>
    </location>
</feature>
<protein>
    <submittedName>
        <fullName evidence="2">Uncharacterized protein</fullName>
    </submittedName>
</protein>
<dbReference type="GeneID" id="123110960"/>
<dbReference type="Gramene" id="TraesJAG5B03G02842670.1">
    <property type="protein sequence ID" value="TraesJAG5B03G02842670.1"/>
    <property type="gene ID" value="TraesJAG5B03G02842670"/>
</dbReference>
<evidence type="ECO:0000313" key="2">
    <source>
        <dbReference type="EnsemblPlants" id="TraesCS5B02G113300.1"/>
    </source>
</evidence>
<dbReference type="RefSeq" id="XP_044387553.1">
    <property type="nucleotide sequence ID" value="XM_044531618.1"/>
</dbReference>
<evidence type="ECO:0000313" key="3">
    <source>
        <dbReference type="Proteomes" id="UP000019116"/>
    </source>
</evidence>
<dbReference type="EnsemblPlants" id="TraesCS5B02G113300.1">
    <property type="protein sequence ID" value="TraesCS5B02G113300.1"/>
    <property type="gene ID" value="TraesCS5B02G113300"/>
</dbReference>
<dbReference type="Gramene" id="TraesARI7B03G04161190.1">
    <property type="protein sequence ID" value="TraesARI7B03G04161190.1"/>
    <property type="gene ID" value="TraesARI7B03G04161190"/>
</dbReference>
<organism evidence="2">
    <name type="scientific">Triticum aestivum</name>
    <name type="common">Wheat</name>
    <dbReference type="NCBI Taxonomy" id="4565"/>
    <lineage>
        <taxon>Eukaryota</taxon>
        <taxon>Viridiplantae</taxon>
        <taxon>Streptophyta</taxon>
        <taxon>Embryophyta</taxon>
        <taxon>Tracheophyta</taxon>
        <taxon>Spermatophyta</taxon>
        <taxon>Magnoliopsida</taxon>
        <taxon>Liliopsida</taxon>
        <taxon>Poales</taxon>
        <taxon>Poaceae</taxon>
        <taxon>BOP clade</taxon>
        <taxon>Pooideae</taxon>
        <taxon>Triticodae</taxon>
        <taxon>Triticeae</taxon>
        <taxon>Triticinae</taxon>
        <taxon>Triticum</taxon>
    </lineage>
</organism>
<dbReference type="Gramene" id="TraesROB_scaffold_026966_01G000100.1">
    <property type="protein sequence ID" value="TraesROB_scaffold_026966_01G000100.1"/>
    <property type="gene ID" value="TraesROB_scaffold_026966_01G000100"/>
</dbReference>
<gene>
    <name evidence="2" type="primary">LOC123110960</name>
</gene>
<dbReference type="Gramene" id="TraesCLE_scaffold_050760_01G000100.1">
    <property type="protein sequence ID" value="TraesCLE_scaffold_050760_01G000100.1"/>
    <property type="gene ID" value="TraesCLE_scaffold_050760_01G000100"/>
</dbReference>
<sequence>MHRVRVVHASPSSAAERGWVGKISREPWSPPVSLPSLQSLLIYYRRRRLLSVSDAATPTKITAPLVLRSREKGNSSRARRHASSEPHGGQHIDGFKAGPGRRLVSVVDGSGSALAFQRGEVGRPAYVGRKGHEQEGDALEVMEKEVGGGISVHGDATPGTLLHTSAWLVRATWWPRCWSGSRADRSSRSKDLVVVHDIGLHY</sequence>
<dbReference type="Gramene" id="TraesNOR5B03G02868420.1">
    <property type="protein sequence ID" value="TraesNOR5B03G02868420.1"/>
    <property type="gene ID" value="TraesNOR5B03G02868420"/>
</dbReference>
<dbReference type="Gramene" id="TraesSYM7B03G04180140.1">
    <property type="protein sequence ID" value="TraesSYM7B03G04180140.1"/>
    <property type="gene ID" value="TraesSYM7B03G04180140"/>
</dbReference>
<dbReference type="Gramene" id="TraesJUL5B03G02861570.1">
    <property type="protein sequence ID" value="TraesJUL5B03G02861570.1"/>
    <property type="gene ID" value="TraesJUL5B03G02861570"/>
</dbReference>
<accession>A0A3B6LIG3</accession>
<evidence type="ECO:0000256" key="1">
    <source>
        <dbReference type="SAM" id="MobiDB-lite"/>
    </source>
</evidence>
<proteinExistence type="predicted"/>
<dbReference type="Gramene" id="TraesCS5B03G0302200.1">
    <property type="protein sequence ID" value="TraesCS5B03G0302200.1.CDS"/>
    <property type="gene ID" value="TraesCS5B03G0302200"/>
</dbReference>
<reference evidence="2" key="1">
    <citation type="submission" date="2018-08" db="EMBL/GenBank/DDBJ databases">
        <authorList>
            <person name="Rossello M."/>
        </authorList>
    </citation>
    <scope>NUCLEOTIDE SEQUENCE [LARGE SCALE GENOMIC DNA]</scope>
    <source>
        <strain evidence="2">cv. Chinese Spring</strain>
    </source>
</reference>
<dbReference type="Gramene" id="TraesCAD_scaffold_052748_01G000100.1">
    <property type="protein sequence ID" value="TraesCAD_scaffold_052748_01G000100.1"/>
    <property type="gene ID" value="TraesCAD_scaffold_052748_01G000100"/>
</dbReference>
<dbReference type="AlphaFoldDB" id="A0A3B6LIG3"/>
<dbReference type="Gramene" id="TraesWEE_scaffold_051400_01G000100.1">
    <property type="protein sequence ID" value="TraesWEE_scaffold_051400_01G000100.1"/>
    <property type="gene ID" value="TraesWEE_scaffold_051400_01G000100"/>
</dbReference>
<dbReference type="Proteomes" id="UP000019116">
    <property type="component" value="Chromosome 5B"/>
</dbReference>
<name>A0A3B6LIG3_WHEAT</name>
<dbReference type="Gramene" id="TraesLDM5B03G02843850.1">
    <property type="protein sequence ID" value="TraesLDM5B03G02843850.1"/>
    <property type="gene ID" value="TraesLDM5B03G02843850"/>
</dbReference>
<reference evidence="2" key="2">
    <citation type="submission" date="2018-10" db="UniProtKB">
        <authorList>
            <consortium name="EnsemblPlants"/>
        </authorList>
    </citation>
    <scope>IDENTIFICATION</scope>
</reference>
<dbReference type="Gramene" id="TraesSTA5B03G02833060.1">
    <property type="protein sequence ID" value="TraesSTA5B03G02833060.1"/>
    <property type="gene ID" value="TraesSTA5B03G02833060"/>
</dbReference>
<keyword evidence="3" id="KW-1185">Reference proteome</keyword>
<dbReference type="KEGG" id="taes:123110960"/>
<dbReference type="Gramene" id="TraesLAC5B03G02797150.1">
    <property type="protein sequence ID" value="TraesLAC5B03G02797150.1"/>
    <property type="gene ID" value="TraesLAC5B03G02797150"/>
</dbReference>
<feature type="region of interest" description="Disordered" evidence="1">
    <location>
        <begin position="63"/>
        <end position="97"/>
    </location>
</feature>